<dbReference type="InterPro" id="IPR027417">
    <property type="entry name" value="P-loop_NTPase"/>
</dbReference>
<proteinExistence type="inferred from homology"/>
<dbReference type="GO" id="GO:0010507">
    <property type="term" value="P:negative regulation of autophagy"/>
    <property type="evidence" value="ECO:0007669"/>
    <property type="project" value="TreeGrafter"/>
</dbReference>
<evidence type="ECO:0000256" key="1">
    <source>
        <dbReference type="ARBA" id="ARBA00007756"/>
    </source>
</evidence>
<keyword evidence="2 4" id="KW-0547">Nucleotide-binding</keyword>
<dbReference type="RefSeq" id="XP_029320068.1">
    <property type="nucleotide sequence ID" value="XM_029464208.1"/>
</dbReference>
<comment type="function">
    <text evidence="4">GTPase involved in activation of the TORC1 signaling pathway, which promotes growth and represses autophagy in nutrient-rich conditions.</text>
</comment>
<evidence type="ECO:0000256" key="2">
    <source>
        <dbReference type="ARBA" id="ARBA00022741"/>
    </source>
</evidence>
<dbReference type="InterPro" id="IPR006762">
    <property type="entry name" value="Gtr1_RagA"/>
</dbReference>
<sequence length="358" mass="40965">MNLPGFTGQLNHKNTGMSSGKKLLLMGRSGSGKSSMRSIIFSNYSAFDTRRLGATIDVEHSNLRFLNNMTLNLWDCGGQDVFMDNFLNKTDDSSNDNGSANNIFRKCEVLIHVFDVESKEVAKDINTFKRVLENLSKFSPNVKIFILIHKIDLVQSNKRQELFQLMYNNLKNIAFNEYGFKISGFATSIWDESLYKAWSSIVCSLIPNVAVYEHHLAKLIQIIDAREIILFEKTTFLVISSMNKSKSNSINNDAPLSNSLIQPVDNLDPKRFEKISNIVKTYKQSVNKIRSNFRNLILHGKNSSIYLDILTSNIYIMVIMENKMGKDDNYEIDNENMLTEDIKIARHLFEKIENKTVN</sequence>
<protein>
    <recommendedName>
        <fullName evidence="4">GTP-binding protein</fullName>
    </recommendedName>
</protein>
<dbReference type="GO" id="GO:0000329">
    <property type="term" value="C:fungal-type vacuole membrane"/>
    <property type="evidence" value="ECO:0007669"/>
    <property type="project" value="TreeGrafter"/>
</dbReference>
<dbReference type="GO" id="GO:0005525">
    <property type="term" value="F:GTP binding"/>
    <property type="evidence" value="ECO:0007669"/>
    <property type="project" value="UniProtKB-UniRule"/>
</dbReference>
<dbReference type="VEuPathDB" id="FungiDB:C5L36_0A11720"/>
<accession>A0A2U9QZX1</accession>
<dbReference type="FunFam" id="3.40.50.300:FF:000488">
    <property type="entry name" value="Small monomeric GTPase (Gtr1)"/>
    <property type="match status" value="1"/>
</dbReference>
<dbReference type="Gene3D" id="3.40.50.300">
    <property type="entry name" value="P-loop containing nucleotide triphosphate hydrolases"/>
    <property type="match status" value="1"/>
</dbReference>
<evidence type="ECO:0000256" key="4">
    <source>
        <dbReference type="RuleBase" id="RU367014"/>
    </source>
</evidence>
<keyword evidence="6" id="KW-1185">Reference proteome</keyword>
<evidence type="ECO:0000313" key="6">
    <source>
        <dbReference type="Proteomes" id="UP000249293"/>
    </source>
</evidence>
<reference evidence="5 6" key="1">
    <citation type="submission" date="2018-06" db="EMBL/GenBank/DDBJ databases">
        <title>Population genomics shows no distinction between pathogenic Candida krusei and environmental Pichia kudriavzevii: One species, four names.</title>
        <authorList>
            <person name="Douglass A.P."/>
            <person name="Offei B."/>
            <person name="Braun-Galleani S."/>
            <person name="Coughlan A.Y."/>
            <person name="Martos A."/>
            <person name="Ortiz-Merino R.A."/>
            <person name="Byrne K.P."/>
            <person name="Wolfe K.H."/>
        </authorList>
    </citation>
    <scope>NUCLEOTIDE SEQUENCE [LARGE SCALE GENOMIC DNA]</scope>
    <source>
        <strain evidence="5 6">CBS573</strain>
    </source>
</reference>
<comment type="subunit">
    <text evidence="4">Component of the GSE complex.</text>
</comment>
<dbReference type="OrthoDB" id="10020193at2759"/>
<dbReference type="SUPFAM" id="SSF52540">
    <property type="entry name" value="P-loop containing nucleoside triphosphate hydrolases"/>
    <property type="match status" value="1"/>
</dbReference>
<dbReference type="KEGG" id="pkz:C5L36_0A11720"/>
<name>A0A2U9QZX1_PICKU</name>
<comment type="similarity">
    <text evidence="1 4">Belongs to the GTR/RAG GTP-binding protein family.</text>
</comment>
<dbReference type="STRING" id="4909.A0A2U9QZX1"/>
<keyword evidence="3 4" id="KW-0342">GTP-binding</keyword>
<dbReference type="GO" id="GO:1904263">
    <property type="term" value="P:positive regulation of TORC1 signaling"/>
    <property type="evidence" value="ECO:0007669"/>
    <property type="project" value="TreeGrafter"/>
</dbReference>
<organism evidence="5 6">
    <name type="scientific">Pichia kudriavzevii</name>
    <name type="common">Yeast</name>
    <name type="synonym">Issatchenkia orientalis</name>
    <dbReference type="NCBI Taxonomy" id="4909"/>
    <lineage>
        <taxon>Eukaryota</taxon>
        <taxon>Fungi</taxon>
        <taxon>Dikarya</taxon>
        <taxon>Ascomycota</taxon>
        <taxon>Saccharomycotina</taxon>
        <taxon>Pichiomycetes</taxon>
        <taxon>Pichiales</taxon>
        <taxon>Pichiaceae</taxon>
        <taxon>Pichia</taxon>
    </lineage>
</organism>
<evidence type="ECO:0000256" key="3">
    <source>
        <dbReference type="ARBA" id="ARBA00023134"/>
    </source>
</evidence>
<dbReference type="Proteomes" id="UP000249293">
    <property type="component" value="Chromosome 1"/>
</dbReference>
<gene>
    <name evidence="5" type="ORF">C5L36_0A11720</name>
</gene>
<dbReference type="EMBL" id="CP028773">
    <property type="protein sequence ID" value="AWU74591.1"/>
    <property type="molecule type" value="Genomic_DNA"/>
</dbReference>
<dbReference type="GO" id="GO:0005634">
    <property type="term" value="C:nucleus"/>
    <property type="evidence" value="ECO:0007669"/>
    <property type="project" value="TreeGrafter"/>
</dbReference>
<evidence type="ECO:0000313" key="5">
    <source>
        <dbReference type="EMBL" id="AWU74591.1"/>
    </source>
</evidence>
<dbReference type="AlphaFoldDB" id="A0A2U9QZX1"/>
<dbReference type="Gene3D" id="3.30.450.190">
    <property type="match status" value="1"/>
</dbReference>
<dbReference type="PANTHER" id="PTHR11259:SF1">
    <property type="entry name" value="RAS-RELATED GTP-BINDING PROTEIN"/>
    <property type="match status" value="1"/>
</dbReference>
<dbReference type="GO" id="GO:0009267">
    <property type="term" value="P:cellular response to starvation"/>
    <property type="evidence" value="ECO:0007669"/>
    <property type="project" value="TreeGrafter"/>
</dbReference>
<dbReference type="Pfam" id="PF04670">
    <property type="entry name" value="Gtr1_RagA"/>
    <property type="match status" value="1"/>
</dbReference>
<dbReference type="GO" id="GO:1990131">
    <property type="term" value="C:Gtr1-Gtr2 GTPase complex"/>
    <property type="evidence" value="ECO:0007669"/>
    <property type="project" value="UniProtKB-UniRule"/>
</dbReference>
<dbReference type="GO" id="GO:0003924">
    <property type="term" value="F:GTPase activity"/>
    <property type="evidence" value="ECO:0007669"/>
    <property type="project" value="UniProtKB-UniRule"/>
</dbReference>
<dbReference type="GeneID" id="40382301"/>
<dbReference type="PANTHER" id="PTHR11259">
    <property type="entry name" value="RAS-RELATED GTP BINDING RAG/GTR YEAST"/>
    <property type="match status" value="1"/>
</dbReference>